<feature type="compositionally biased region" description="Polar residues" evidence="5">
    <location>
        <begin position="65"/>
        <end position="90"/>
    </location>
</feature>
<keyword evidence="2" id="KW-0240">DNA-directed RNA polymerase</keyword>
<evidence type="ECO:0008006" key="8">
    <source>
        <dbReference type="Google" id="ProtNLM"/>
    </source>
</evidence>
<evidence type="ECO:0000313" key="6">
    <source>
        <dbReference type="EMBL" id="KAK0507691.1"/>
    </source>
</evidence>
<feature type="compositionally biased region" description="Low complexity" evidence="5">
    <location>
        <begin position="109"/>
        <end position="122"/>
    </location>
</feature>
<protein>
    <recommendedName>
        <fullName evidence="8">DNA-directed RNA polymerase III RPC4</fullName>
    </recommendedName>
</protein>
<feature type="compositionally biased region" description="Basic and acidic residues" evidence="5">
    <location>
        <begin position="516"/>
        <end position="536"/>
    </location>
</feature>
<organism evidence="6 7">
    <name type="scientific">Cladonia borealis</name>
    <dbReference type="NCBI Taxonomy" id="184061"/>
    <lineage>
        <taxon>Eukaryota</taxon>
        <taxon>Fungi</taxon>
        <taxon>Dikarya</taxon>
        <taxon>Ascomycota</taxon>
        <taxon>Pezizomycotina</taxon>
        <taxon>Lecanoromycetes</taxon>
        <taxon>OSLEUM clade</taxon>
        <taxon>Lecanoromycetidae</taxon>
        <taxon>Lecanorales</taxon>
        <taxon>Lecanorineae</taxon>
        <taxon>Cladoniaceae</taxon>
        <taxon>Cladonia</taxon>
    </lineage>
</organism>
<dbReference type="AlphaFoldDB" id="A0AA39QSK7"/>
<feature type="region of interest" description="Disordered" evidence="5">
    <location>
        <begin position="626"/>
        <end position="675"/>
    </location>
</feature>
<comment type="subcellular location">
    <subcellularLocation>
        <location evidence="1">Nucleus</location>
    </subcellularLocation>
</comment>
<proteinExistence type="predicted"/>
<dbReference type="InterPro" id="IPR007811">
    <property type="entry name" value="RPC4"/>
</dbReference>
<reference evidence="6" key="1">
    <citation type="submission" date="2023-03" db="EMBL/GenBank/DDBJ databases">
        <title>Complete genome of Cladonia borealis.</title>
        <authorList>
            <person name="Park H."/>
        </authorList>
    </citation>
    <scope>NUCLEOTIDE SEQUENCE</scope>
    <source>
        <strain evidence="6">ANT050790</strain>
    </source>
</reference>
<keyword evidence="3" id="KW-0804">Transcription</keyword>
<evidence type="ECO:0000313" key="7">
    <source>
        <dbReference type="Proteomes" id="UP001166286"/>
    </source>
</evidence>
<comment type="caution">
    <text evidence="6">The sequence shown here is derived from an EMBL/GenBank/DDBJ whole genome shotgun (WGS) entry which is preliminary data.</text>
</comment>
<feature type="compositionally biased region" description="Basic and acidic residues" evidence="5">
    <location>
        <begin position="327"/>
        <end position="342"/>
    </location>
</feature>
<dbReference type="GO" id="GO:0005666">
    <property type="term" value="C:RNA polymerase III complex"/>
    <property type="evidence" value="ECO:0007669"/>
    <property type="project" value="InterPro"/>
</dbReference>
<feature type="compositionally biased region" description="Polar residues" evidence="5">
    <location>
        <begin position="645"/>
        <end position="659"/>
    </location>
</feature>
<evidence type="ECO:0000256" key="3">
    <source>
        <dbReference type="ARBA" id="ARBA00023163"/>
    </source>
</evidence>
<feature type="region of interest" description="Disordered" evidence="5">
    <location>
        <begin position="430"/>
        <end position="548"/>
    </location>
</feature>
<dbReference type="PANTHER" id="PTHR13408">
    <property type="entry name" value="DNA-DIRECTED RNA POLYMERASE III"/>
    <property type="match status" value="1"/>
</dbReference>
<feature type="compositionally biased region" description="Gly residues" evidence="5">
    <location>
        <begin position="173"/>
        <end position="183"/>
    </location>
</feature>
<evidence type="ECO:0000256" key="4">
    <source>
        <dbReference type="ARBA" id="ARBA00023242"/>
    </source>
</evidence>
<evidence type="ECO:0000256" key="5">
    <source>
        <dbReference type="SAM" id="MobiDB-lite"/>
    </source>
</evidence>
<feature type="compositionally biased region" description="Basic and acidic residues" evidence="5">
    <location>
        <begin position="140"/>
        <end position="157"/>
    </location>
</feature>
<dbReference type="Proteomes" id="UP001166286">
    <property type="component" value="Unassembled WGS sequence"/>
</dbReference>
<dbReference type="EMBL" id="JAFEKC020000022">
    <property type="protein sequence ID" value="KAK0507691.1"/>
    <property type="molecule type" value="Genomic_DNA"/>
</dbReference>
<sequence length="781" mass="84694">MPPKGRPRGRQNPRNTRGAADISESAQALIAPSPKEPLTTNDREVDDILAEVEHTGATATRHADTTFQNQTVQDPPTADIPNSVSGTTAGSPPAARRPVQRLASVLPRSSSNAPSSSAGADGSEPRLPSLKFKPKSNARRSKEEREAFERAEAERLAARQAAGDASNTTDRGGLYGRGRGRGFGDMNRWKNERFNLSREASGHLGGATIREGTPRRGRGGWGGIAGGHESGAGGGGGAGGAHSDSSNARVKNEPRVKPEKDKDRDGDVVMTSSTSNSKPKRAKVKKEDQVVTYVSSEGELDSDGGKKKKNIERINLISSDEDDEEEGISRSEVARGKRREQTPHIPNNLLRPVRIQRQEHVERSVGVNTDASSLTSAELRRRAIERHDTGGSLLQSEDEAAVLTTPKAKMRRKPKDVEFVRDERKWKGVYQDEDDKDPTVKVKDEPIDDNEVMAIEGPIPSREPKDDDNAMVIDKPIPDSEPGPMAIDEEDSGVPLHTAIQEPREKAGENINTTEALDKSVRAPEDEILPRPDERPLQTGGYIGPEVGYTSEEDEQFLAELDAILAVQSGLQEEASGSKIVPSSSIHEEDGDIHTDNKAEPVFLDDEEGRCGYVFQLPPIIPSLRDVAKKQSTSPKLEKKPTPKMSISQPTSATPNNPFNLPPKNDPAIKSDPDAPTEPLYPNAYIASGLNAPSGQAGVLNIHSKGAIRVHWGGMSLEISKGESGTMIPQELVMTNFMSGYTKVEDESRWEEKMDVGEKGWAMGQTQKGFVCVPDWASLLS</sequence>
<dbReference type="Pfam" id="PF05132">
    <property type="entry name" value="RNA_pol_Rpc4"/>
    <property type="match status" value="1"/>
</dbReference>
<feature type="region of interest" description="Disordered" evidence="5">
    <location>
        <begin position="1"/>
        <end position="187"/>
    </location>
</feature>
<dbReference type="PANTHER" id="PTHR13408:SF0">
    <property type="entry name" value="DNA-DIRECTED RNA POLYMERASE III SUBUNIT RPC4"/>
    <property type="match status" value="1"/>
</dbReference>
<dbReference type="GO" id="GO:0003677">
    <property type="term" value="F:DNA binding"/>
    <property type="evidence" value="ECO:0007669"/>
    <property type="project" value="InterPro"/>
</dbReference>
<gene>
    <name evidence="6" type="ORF">JMJ35_009580</name>
</gene>
<feature type="compositionally biased region" description="Basic residues" evidence="5">
    <location>
        <begin position="1"/>
        <end position="11"/>
    </location>
</feature>
<name>A0AA39QSK7_9LECA</name>
<feature type="region of interest" description="Disordered" evidence="5">
    <location>
        <begin position="200"/>
        <end position="346"/>
    </location>
</feature>
<feature type="compositionally biased region" description="Basic and acidic residues" evidence="5">
    <location>
        <begin position="250"/>
        <end position="267"/>
    </location>
</feature>
<evidence type="ECO:0000256" key="1">
    <source>
        <dbReference type="ARBA" id="ARBA00004123"/>
    </source>
</evidence>
<dbReference type="GO" id="GO:0042797">
    <property type="term" value="P:tRNA transcription by RNA polymerase III"/>
    <property type="evidence" value="ECO:0007669"/>
    <property type="project" value="TreeGrafter"/>
</dbReference>
<feature type="compositionally biased region" description="Gly residues" evidence="5">
    <location>
        <begin position="219"/>
        <end position="240"/>
    </location>
</feature>
<feature type="region of interest" description="Disordered" evidence="5">
    <location>
        <begin position="574"/>
        <end position="593"/>
    </location>
</feature>
<keyword evidence="4" id="KW-0539">Nucleus</keyword>
<evidence type="ECO:0000256" key="2">
    <source>
        <dbReference type="ARBA" id="ARBA00022478"/>
    </source>
</evidence>
<keyword evidence="7" id="KW-1185">Reference proteome</keyword>
<accession>A0AA39QSK7</accession>